<dbReference type="Proteomes" id="UP001595926">
    <property type="component" value="Unassembled WGS sequence"/>
</dbReference>
<proteinExistence type="predicted"/>
<comment type="caution">
    <text evidence="1">The sequence shown here is derived from an EMBL/GenBank/DDBJ whole genome shotgun (WGS) entry which is preliminary data.</text>
</comment>
<evidence type="ECO:0000313" key="2">
    <source>
        <dbReference type="Proteomes" id="UP001595926"/>
    </source>
</evidence>
<dbReference type="EMBL" id="JBHSJH010000002">
    <property type="protein sequence ID" value="MFC4892259.1"/>
    <property type="molecule type" value="Genomic_DNA"/>
</dbReference>
<gene>
    <name evidence="1" type="ORF">ACFPDQ_04270</name>
</gene>
<dbReference type="RefSeq" id="WP_119329676.1">
    <property type="nucleotide sequence ID" value="NZ_JBHSJH010000002.1"/>
</dbReference>
<organism evidence="1 2">
    <name type="scientific">Pseudofrancisella aestuarii</name>
    <dbReference type="NCBI Taxonomy" id="2670347"/>
    <lineage>
        <taxon>Bacteria</taxon>
        <taxon>Pseudomonadati</taxon>
        <taxon>Pseudomonadota</taxon>
        <taxon>Gammaproteobacteria</taxon>
        <taxon>Thiotrichales</taxon>
        <taxon>Francisellaceae</taxon>
        <taxon>Pseudofrancisella</taxon>
    </lineage>
</organism>
<evidence type="ECO:0000313" key="1">
    <source>
        <dbReference type="EMBL" id="MFC4892259.1"/>
    </source>
</evidence>
<keyword evidence="2" id="KW-1185">Reference proteome</keyword>
<evidence type="ECO:0008006" key="3">
    <source>
        <dbReference type="Google" id="ProtNLM"/>
    </source>
</evidence>
<reference evidence="2" key="1">
    <citation type="journal article" date="2019" name="Int. J. Syst. Evol. Microbiol.">
        <title>The Global Catalogue of Microorganisms (GCM) 10K type strain sequencing project: providing services to taxonomists for standard genome sequencing and annotation.</title>
        <authorList>
            <consortium name="The Broad Institute Genomics Platform"/>
            <consortium name="The Broad Institute Genome Sequencing Center for Infectious Disease"/>
            <person name="Wu L."/>
            <person name="Ma J."/>
        </authorList>
    </citation>
    <scope>NUCLEOTIDE SEQUENCE [LARGE SCALE GENOMIC DNA]</scope>
    <source>
        <strain evidence="2">CGMCC 1.13718</strain>
    </source>
</reference>
<accession>A0ABV9TC06</accession>
<sequence length="110" mass="13025">MPLIKGRNREEKIPLRIRLSESVLNEMIEYMKWAEIKYKDHFIEEACRHVLKSDKKWLSFKSEELAFVNNDLKDKKETKKDLVNKMMAEDEGMSFGSEDLAKKIDTNNKS</sequence>
<name>A0ABV9TC06_9GAMM</name>
<protein>
    <recommendedName>
        <fullName evidence="3">CopG family transcriptional regulator</fullName>
    </recommendedName>
</protein>